<dbReference type="RefSeq" id="WP_073164779.1">
    <property type="nucleotide sequence ID" value="NZ_FQUW01000016.1"/>
</dbReference>
<dbReference type="Pfam" id="PF07683">
    <property type="entry name" value="CobW_C"/>
    <property type="match status" value="1"/>
</dbReference>
<dbReference type="PANTHER" id="PTHR13748">
    <property type="entry name" value="COBW-RELATED"/>
    <property type="match status" value="1"/>
</dbReference>
<dbReference type="SUPFAM" id="SSF52540">
    <property type="entry name" value="P-loop containing nucleoside triphosphate hydrolases"/>
    <property type="match status" value="1"/>
</dbReference>
<dbReference type="Gene3D" id="3.40.50.300">
    <property type="entry name" value="P-loop containing nucleotide triphosphate hydrolases"/>
    <property type="match status" value="1"/>
</dbReference>
<dbReference type="InterPro" id="IPR003495">
    <property type="entry name" value="CobW/HypB/UreG_nucleotide-bd"/>
</dbReference>
<organism evidence="2 3">
    <name type="scientific">Desulfofundulus australicus DSM 11792</name>
    <dbReference type="NCBI Taxonomy" id="1121425"/>
    <lineage>
        <taxon>Bacteria</taxon>
        <taxon>Bacillati</taxon>
        <taxon>Bacillota</taxon>
        <taxon>Clostridia</taxon>
        <taxon>Eubacteriales</taxon>
        <taxon>Peptococcaceae</taxon>
        <taxon>Desulfofundulus</taxon>
    </lineage>
</organism>
<dbReference type="OrthoDB" id="9808822at2"/>
<name>A0A1M4Z9P6_9FIRM</name>
<dbReference type="GO" id="GO:0005737">
    <property type="term" value="C:cytoplasm"/>
    <property type="evidence" value="ECO:0007669"/>
    <property type="project" value="TreeGrafter"/>
</dbReference>
<dbReference type="AlphaFoldDB" id="A0A1M4Z9P6"/>
<evidence type="ECO:0000259" key="1">
    <source>
        <dbReference type="SMART" id="SM00833"/>
    </source>
</evidence>
<dbReference type="Pfam" id="PF02492">
    <property type="entry name" value="cobW"/>
    <property type="match status" value="1"/>
</dbReference>
<dbReference type="SUPFAM" id="SSF90002">
    <property type="entry name" value="Hypothetical protein YjiA, C-terminal domain"/>
    <property type="match status" value="1"/>
</dbReference>
<evidence type="ECO:0000313" key="2">
    <source>
        <dbReference type="EMBL" id="SHF14760.1"/>
    </source>
</evidence>
<dbReference type="SMART" id="SM00833">
    <property type="entry name" value="CobW_C"/>
    <property type="match status" value="1"/>
</dbReference>
<keyword evidence="3" id="KW-1185">Reference proteome</keyword>
<dbReference type="InterPro" id="IPR051316">
    <property type="entry name" value="Zinc-reg_GTPase_activator"/>
</dbReference>
<proteinExistence type="predicted"/>
<reference evidence="3" key="1">
    <citation type="submission" date="2016-11" db="EMBL/GenBank/DDBJ databases">
        <authorList>
            <person name="Varghese N."/>
            <person name="Submissions S."/>
        </authorList>
    </citation>
    <scope>NUCLEOTIDE SEQUENCE [LARGE SCALE GENOMIC DNA]</scope>
    <source>
        <strain evidence="3">DSM 11792</strain>
    </source>
</reference>
<dbReference type="EMBL" id="FQUW01000016">
    <property type="protein sequence ID" value="SHF14760.1"/>
    <property type="molecule type" value="Genomic_DNA"/>
</dbReference>
<dbReference type="Proteomes" id="UP000184196">
    <property type="component" value="Unassembled WGS sequence"/>
</dbReference>
<evidence type="ECO:0000313" key="3">
    <source>
        <dbReference type="Proteomes" id="UP000184196"/>
    </source>
</evidence>
<gene>
    <name evidence="2" type="ORF">SAMN02745218_01553</name>
</gene>
<accession>A0A1M4Z9P6</accession>
<sequence length="360" mass="39512">MIINIITGYLGSGKTTLIHHLVSQLSSRERVAVLVGEFGEVGIDGALLAQDAPDVLELGCECIYCTLSADLARQIPYVASSLAPDRLIIEYPGVAAVQGLLAAAKVMGLHLTEHCFSIVHVIDACNFEELYSRSPFFTESQICRANVLVLNKCDLIPENKVRALARKIKELNNRAHFITAHHGQVDPAELEVVSQTGFSSPRERKVCRRPQSAADIPNYYGFSRRFQGVFSRTRLTALFENLSTTSLGEIVRAKGIFKCEEGWMRLDYLPSCTTLEPLKGRFHESRILVIGSTLAAGKLTAALLDCLNEEFPAHCEGNGNRRRTCRPAELAPRRVSACTAPDGCGSSAYRFGQNKKELGS</sequence>
<dbReference type="PANTHER" id="PTHR13748:SF46">
    <property type="entry name" value="ZINC CHAPERONE YEIR"/>
    <property type="match status" value="1"/>
</dbReference>
<dbReference type="InterPro" id="IPR027417">
    <property type="entry name" value="P-loop_NTPase"/>
</dbReference>
<protein>
    <submittedName>
        <fullName evidence="2">GTPase, G3E family</fullName>
    </submittedName>
</protein>
<dbReference type="InterPro" id="IPR011629">
    <property type="entry name" value="CobW-like_C"/>
</dbReference>
<feature type="domain" description="CobW C-terminal" evidence="1">
    <location>
        <begin position="221"/>
        <end position="307"/>
    </location>
</feature>
<dbReference type="CDD" id="cd03112">
    <property type="entry name" value="CobW-like"/>
    <property type="match status" value="1"/>
</dbReference>